<organism evidence="2 3">
    <name type="scientific">Leuconostoc carnosum</name>
    <dbReference type="NCBI Taxonomy" id="1252"/>
    <lineage>
        <taxon>Bacteria</taxon>
        <taxon>Bacillati</taxon>
        <taxon>Bacillota</taxon>
        <taxon>Bacilli</taxon>
        <taxon>Lactobacillales</taxon>
        <taxon>Lactobacillaceae</taxon>
        <taxon>Leuconostoc</taxon>
    </lineage>
</organism>
<gene>
    <name evidence="2" type="ORF">FGL89_00175</name>
</gene>
<protein>
    <submittedName>
        <fullName evidence="2">GNAT family N-acetyltransferase</fullName>
    </submittedName>
</protein>
<dbReference type="RefSeq" id="WP_147000251.1">
    <property type="nucleotide sequence ID" value="NZ_VBWS01000010.1"/>
</dbReference>
<dbReference type="GO" id="GO:0016747">
    <property type="term" value="F:acyltransferase activity, transferring groups other than amino-acyl groups"/>
    <property type="evidence" value="ECO:0007669"/>
    <property type="project" value="InterPro"/>
</dbReference>
<dbReference type="Pfam" id="PF00583">
    <property type="entry name" value="Acetyltransf_1"/>
    <property type="match status" value="1"/>
</dbReference>
<dbReference type="Gene3D" id="3.40.630.30">
    <property type="match status" value="1"/>
</dbReference>
<dbReference type="Proteomes" id="UP000321332">
    <property type="component" value="Chromosome"/>
</dbReference>
<dbReference type="InterPro" id="IPR016181">
    <property type="entry name" value="Acyl_CoA_acyltransferase"/>
</dbReference>
<evidence type="ECO:0000313" key="3">
    <source>
        <dbReference type="Proteomes" id="UP000321332"/>
    </source>
</evidence>
<evidence type="ECO:0000259" key="1">
    <source>
        <dbReference type="PROSITE" id="PS51186"/>
    </source>
</evidence>
<reference evidence="2 3" key="1">
    <citation type="submission" date="2019-06" db="EMBL/GenBank/DDBJ databases">
        <title>Genome analyses of bacteria isolated from kimchi.</title>
        <authorList>
            <person name="Lee S."/>
            <person name="Ahn S."/>
            <person name="Roh S."/>
        </authorList>
    </citation>
    <scope>NUCLEOTIDE SEQUENCE [LARGE SCALE GENOMIC DNA]</scope>
    <source>
        <strain evidence="2 3">CBA3620</strain>
    </source>
</reference>
<feature type="domain" description="N-acetyltransferase" evidence="1">
    <location>
        <begin position="1"/>
        <end position="169"/>
    </location>
</feature>
<dbReference type="PROSITE" id="PS51186">
    <property type="entry name" value="GNAT"/>
    <property type="match status" value="1"/>
</dbReference>
<proteinExistence type="predicted"/>
<dbReference type="AlphaFoldDB" id="A0AAE6IIL4"/>
<dbReference type="InterPro" id="IPR000182">
    <property type="entry name" value="GNAT_dom"/>
</dbReference>
<dbReference type="EMBL" id="CP042374">
    <property type="protein sequence ID" value="QEA32662.1"/>
    <property type="molecule type" value="Genomic_DNA"/>
</dbReference>
<evidence type="ECO:0000313" key="2">
    <source>
        <dbReference type="EMBL" id="QEA32662.1"/>
    </source>
</evidence>
<sequence>MRRAQNSDLSEIKHIIDGARKYLKKQGIDQWQSGYPDEEIIKKDIDNSEGFVLIVDHHVAGYAAVIIGEDPAYRFIEEGAWLNASIEYATIHRFALSESYRGQKLSQRFMTAILTYFNTLQINDFRIDTHPENISMRRVIKSNGFSKQGIIHVDEKQAINNLRWAYQLVLR</sequence>
<dbReference type="SUPFAM" id="SSF55729">
    <property type="entry name" value="Acyl-CoA N-acyltransferases (Nat)"/>
    <property type="match status" value="1"/>
</dbReference>
<accession>A0AAE6IIL4</accession>
<name>A0AAE6IIL4_LEUCA</name>